<sequence>MGSLLPHSAEETWSAEPRTGPVFRKLADSSENGKDACRRNMEFPIWSLAQNALRAFELAGVCPLGRLIRKLHGPSQVGGVVGFSDDVVGEEEGPDLGWRAASGQGMGRGYVVWYDMGRRDESRERKQAQQDEKEHGVQRSVRGELESKPTRERPAG</sequence>
<comment type="caution">
    <text evidence="2">The sequence shown here is derived from an EMBL/GenBank/DDBJ whole genome shotgun (WGS) entry which is preliminary data.</text>
</comment>
<evidence type="ECO:0000313" key="2">
    <source>
        <dbReference type="EMBL" id="KAG5648848.1"/>
    </source>
</evidence>
<dbReference type="EMBL" id="JABCKV010000001">
    <property type="protein sequence ID" value="KAG5648848.1"/>
    <property type="molecule type" value="Genomic_DNA"/>
</dbReference>
<gene>
    <name evidence="2" type="ORF">DXG03_000197</name>
</gene>
<dbReference type="AlphaFoldDB" id="A0A9P7GF09"/>
<accession>A0A9P7GF09</accession>
<name>A0A9P7GF09_9AGAR</name>
<reference evidence="2" key="2">
    <citation type="submission" date="2021-10" db="EMBL/GenBank/DDBJ databases">
        <title>Phylogenomics reveals ancestral predisposition of the termite-cultivated fungus Termitomyces towards a domesticated lifestyle.</title>
        <authorList>
            <person name="Auxier B."/>
            <person name="Grum-Grzhimaylo A."/>
            <person name="Cardenas M.E."/>
            <person name="Lodge J.D."/>
            <person name="Laessoe T."/>
            <person name="Pedersen O."/>
            <person name="Smith M.E."/>
            <person name="Kuyper T.W."/>
            <person name="Franco-Molano E.A."/>
            <person name="Baroni T.J."/>
            <person name="Aanen D.K."/>
        </authorList>
    </citation>
    <scope>NUCLEOTIDE SEQUENCE</scope>
    <source>
        <strain evidence="2">AP01</strain>
        <tissue evidence="2">Mycelium</tissue>
    </source>
</reference>
<evidence type="ECO:0000313" key="3">
    <source>
        <dbReference type="Proteomes" id="UP000775547"/>
    </source>
</evidence>
<keyword evidence="3" id="KW-1185">Reference proteome</keyword>
<evidence type="ECO:0000256" key="1">
    <source>
        <dbReference type="SAM" id="MobiDB-lite"/>
    </source>
</evidence>
<protein>
    <submittedName>
        <fullName evidence="2">Uncharacterized protein</fullName>
    </submittedName>
</protein>
<proteinExistence type="predicted"/>
<reference evidence="2" key="1">
    <citation type="submission" date="2020-07" db="EMBL/GenBank/DDBJ databases">
        <authorList>
            <person name="Nieuwenhuis M."/>
            <person name="Van De Peppel L.J.J."/>
        </authorList>
    </citation>
    <scope>NUCLEOTIDE SEQUENCE</scope>
    <source>
        <strain evidence="2">AP01</strain>
        <tissue evidence="2">Mycelium</tissue>
    </source>
</reference>
<feature type="region of interest" description="Disordered" evidence="1">
    <location>
        <begin position="121"/>
        <end position="156"/>
    </location>
</feature>
<dbReference type="Proteomes" id="UP000775547">
    <property type="component" value="Unassembled WGS sequence"/>
</dbReference>
<organism evidence="2 3">
    <name type="scientific">Asterophora parasitica</name>
    <dbReference type="NCBI Taxonomy" id="117018"/>
    <lineage>
        <taxon>Eukaryota</taxon>
        <taxon>Fungi</taxon>
        <taxon>Dikarya</taxon>
        <taxon>Basidiomycota</taxon>
        <taxon>Agaricomycotina</taxon>
        <taxon>Agaricomycetes</taxon>
        <taxon>Agaricomycetidae</taxon>
        <taxon>Agaricales</taxon>
        <taxon>Tricholomatineae</taxon>
        <taxon>Lyophyllaceae</taxon>
        <taxon>Asterophora</taxon>
    </lineage>
</organism>